<proteinExistence type="predicted"/>
<reference evidence="2 3" key="1">
    <citation type="submission" date="2015-04" db="EMBL/GenBank/DDBJ databases">
        <authorList>
            <person name="Syromyatnikov M.Y."/>
            <person name="Popov V.N."/>
        </authorList>
    </citation>
    <scope>NUCLEOTIDE SEQUENCE [LARGE SCALE GENOMIC DNA]</scope>
</reference>
<keyword evidence="3" id="KW-1185">Reference proteome</keyword>
<evidence type="ECO:0000313" key="2">
    <source>
        <dbReference type="EMBL" id="CRL02258.1"/>
    </source>
</evidence>
<dbReference type="OrthoDB" id="10593444at2759"/>
<evidence type="ECO:0000256" key="1">
    <source>
        <dbReference type="SAM" id="SignalP"/>
    </source>
</evidence>
<feature type="signal peptide" evidence="1">
    <location>
        <begin position="1"/>
        <end position="18"/>
    </location>
</feature>
<accession>A0A1J1IR94</accession>
<name>A0A1J1IR94_9DIPT</name>
<sequence length="357" mass="39229">MKSVSLVTLMLCTSSVILAPITVPVDNHVTPSYSSAQTAYDDINVSARRPNSFFNRLPPYANKIEVDDIVANNDNDYDDQQTDKPVISNSNQQHYTNYNDFLNNYLLNENRVKKKKKRVRRPCVPIQSAGSPLYTNRLKRDINSNAEGGKTFDFFGLGYYAPGYYGPGYTSYQGELSDNVKPQYDKPSSSQNYGQNVQYQPYGGYPCIPISYGHRPGHRPGLGGGSLLDEDGIFGGGGGLLGNNGLFGSGGLGLFGQGGLLDFGVPAPLAPAGVYQGTGNYPQTVIINRPPLFANPPNFNRPIYSNNPSYNRPTYSNNPNYNRPGYQDNFGINQPGFWGTVVNKLQDFVIIAENLRV</sequence>
<keyword evidence="1" id="KW-0732">Signal</keyword>
<evidence type="ECO:0000313" key="3">
    <source>
        <dbReference type="Proteomes" id="UP000183832"/>
    </source>
</evidence>
<dbReference type="Proteomes" id="UP000183832">
    <property type="component" value="Unassembled WGS sequence"/>
</dbReference>
<dbReference type="EMBL" id="CVRI01000057">
    <property type="protein sequence ID" value="CRL02258.1"/>
    <property type="molecule type" value="Genomic_DNA"/>
</dbReference>
<protein>
    <submittedName>
        <fullName evidence="2">CLUMA_CG015070, isoform A</fullName>
    </submittedName>
</protein>
<feature type="chain" id="PRO_5012791762" evidence="1">
    <location>
        <begin position="19"/>
        <end position="357"/>
    </location>
</feature>
<organism evidence="2 3">
    <name type="scientific">Clunio marinus</name>
    <dbReference type="NCBI Taxonomy" id="568069"/>
    <lineage>
        <taxon>Eukaryota</taxon>
        <taxon>Metazoa</taxon>
        <taxon>Ecdysozoa</taxon>
        <taxon>Arthropoda</taxon>
        <taxon>Hexapoda</taxon>
        <taxon>Insecta</taxon>
        <taxon>Pterygota</taxon>
        <taxon>Neoptera</taxon>
        <taxon>Endopterygota</taxon>
        <taxon>Diptera</taxon>
        <taxon>Nematocera</taxon>
        <taxon>Chironomoidea</taxon>
        <taxon>Chironomidae</taxon>
        <taxon>Clunio</taxon>
    </lineage>
</organism>
<gene>
    <name evidence="2" type="ORF">CLUMA_CG015070</name>
</gene>
<dbReference type="AlphaFoldDB" id="A0A1J1IR94"/>